<name>A0A559MIT4_9HELO</name>
<accession>A0A559MIT4</accession>
<feature type="signal peptide" evidence="11">
    <location>
        <begin position="1"/>
        <end position="22"/>
    </location>
</feature>
<evidence type="ECO:0000313" key="15">
    <source>
        <dbReference type="Proteomes" id="UP000315522"/>
    </source>
</evidence>
<keyword evidence="15" id="KW-1185">Reference proteome</keyword>
<comment type="similarity">
    <text evidence="10">Belongs to the glycosyl hydrolase 18 family.</text>
</comment>
<evidence type="ECO:0000256" key="8">
    <source>
        <dbReference type="ARBA" id="ARBA00023326"/>
    </source>
</evidence>
<dbReference type="InterPro" id="IPR001223">
    <property type="entry name" value="Glyco_hydro18_cat"/>
</dbReference>
<feature type="chain" id="PRO_5021713126" description="chitinase" evidence="11">
    <location>
        <begin position="23"/>
        <end position="407"/>
    </location>
</feature>
<dbReference type="SUPFAM" id="SSF51445">
    <property type="entry name" value="(Trans)glycosidases"/>
    <property type="match status" value="1"/>
</dbReference>
<dbReference type="InterPro" id="IPR050542">
    <property type="entry name" value="Glycosyl_Hydrlase18_Chitinase"/>
</dbReference>
<dbReference type="InterPro" id="IPR001579">
    <property type="entry name" value="Glyco_hydro_18_chit_AS"/>
</dbReference>
<comment type="caution">
    <text evidence="14">The sequence shown here is derived from an EMBL/GenBank/DDBJ whole genome shotgun (WGS) entry which is preliminary data.</text>
</comment>
<evidence type="ECO:0000256" key="3">
    <source>
        <dbReference type="ARBA" id="ARBA00022729"/>
    </source>
</evidence>
<proteinExistence type="inferred from homology"/>
<dbReference type="AlphaFoldDB" id="A0A559MIT4"/>
<evidence type="ECO:0000256" key="6">
    <source>
        <dbReference type="ARBA" id="ARBA00023277"/>
    </source>
</evidence>
<gene>
    <name evidence="14" type="ORF">LAWI1_G000658</name>
</gene>
<dbReference type="SUPFAM" id="SSF57180">
    <property type="entry name" value="Cellulose-binding domain"/>
    <property type="match status" value="1"/>
</dbReference>
<dbReference type="EMBL" id="QGML01000234">
    <property type="protein sequence ID" value="TVY92844.1"/>
    <property type="molecule type" value="Genomic_DNA"/>
</dbReference>
<evidence type="ECO:0000256" key="4">
    <source>
        <dbReference type="ARBA" id="ARBA00022801"/>
    </source>
</evidence>
<evidence type="ECO:0000256" key="1">
    <source>
        <dbReference type="ARBA" id="ARBA00000822"/>
    </source>
</evidence>
<evidence type="ECO:0000259" key="12">
    <source>
        <dbReference type="PROSITE" id="PS51164"/>
    </source>
</evidence>
<protein>
    <recommendedName>
        <fullName evidence="2">chitinase</fullName>
        <ecNumber evidence="2">3.2.1.14</ecNumber>
    </recommendedName>
</protein>
<evidence type="ECO:0000313" key="14">
    <source>
        <dbReference type="EMBL" id="TVY92844.1"/>
    </source>
</evidence>
<evidence type="ECO:0000256" key="7">
    <source>
        <dbReference type="ARBA" id="ARBA00023295"/>
    </source>
</evidence>
<dbReference type="PROSITE" id="PS01095">
    <property type="entry name" value="GH18_1"/>
    <property type="match status" value="1"/>
</dbReference>
<keyword evidence="5" id="KW-0146">Chitin degradation</keyword>
<dbReference type="InterPro" id="IPR000254">
    <property type="entry name" value="CBD"/>
</dbReference>
<keyword evidence="8" id="KW-0624">Polysaccharide degradation</keyword>
<keyword evidence="3 11" id="KW-0732">Signal</keyword>
<evidence type="ECO:0000259" key="13">
    <source>
        <dbReference type="PROSITE" id="PS51910"/>
    </source>
</evidence>
<dbReference type="PROSITE" id="PS51164">
    <property type="entry name" value="CBM1_2"/>
    <property type="match status" value="1"/>
</dbReference>
<dbReference type="InterPro" id="IPR035971">
    <property type="entry name" value="CBD_sf"/>
</dbReference>
<evidence type="ECO:0000256" key="10">
    <source>
        <dbReference type="RuleBase" id="RU004453"/>
    </source>
</evidence>
<dbReference type="InterPro" id="IPR017853">
    <property type="entry name" value="GH"/>
</dbReference>
<sequence>MQTYPKGLCLASLLAFLPLTYAGFSSSSSSNLAVYWGQNSYDQGTGSLAQQRLSYYCANSAIDNRSYPLHFLQPLQILLLTSPMLETIALQSQDLTFSLVLSLIREDIATCQSTYGKTIILSVGGSTYTEGGFTSSDAAVAAASNIWDIFGPNTSTSVTRPFGTSVIDGFDFDFESTVENMIPFANQLRSLMTASSSSTGKQYILTAAPQCPYPDSADGSMLAGAVSFDAIFVQFYNNYCGVQSYTVGSSTQNNFDFATWDNWATTVSLNPDVKVLLGIPGNTGAGSGYETGTTLAAVIAYSKSFSSFGGVMIWDMSQAYANSGFIDDVTSDLAAPASTSTTVGTTLTTSTTKLTTTSTTTTGSATPTTTGLVSQWNQCGGEGWTGGTQCVAPYVCTVQSVWYSMCE</sequence>
<dbReference type="GO" id="GO:0006032">
    <property type="term" value="P:chitin catabolic process"/>
    <property type="evidence" value="ECO:0007669"/>
    <property type="project" value="UniProtKB-KW"/>
</dbReference>
<comment type="catalytic activity">
    <reaction evidence="1">
        <text>Random endo-hydrolysis of N-acetyl-beta-D-glucosaminide (1-&gt;4)-beta-linkages in chitin and chitodextrins.</text>
        <dbReference type="EC" id="3.2.1.14"/>
    </reaction>
</comment>
<evidence type="ECO:0000256" key="2">
    <source>
        <dbReference type="ARBA" id="ARBA00012729"/>
    </source>
</evidence>
<dbReference type="PANTHER" id="PTHR45708">
    <property type="entry name" value="ENDOCHITINASE"/>
    <property type="match status" value="1"/>
</dbReference>
<keyword evidence="6" id="KW-0119">Carbohydrate metabolism</keyword>
<dbReference type="Pfam" id="PF00734">
    <property type="entry name" value="CBM_1"/>
    <property type="match status" value="1"/>
</dbReference>
<feature type="domain" description="CBM1" evidence="12">
    <location>
        <begin position="371"/>
        <end position="407"/>
    </location>
</feature>
<feature type="domain" description="GH18" evidence="13">
    <location>
        <begin position="50"/>
        <end position="336"/>
    </location>
</feature>
<organism evidence="14 15">
    <name type="scientific">Lachnellula willkommii</name>
    <dbReference type="NCBI Taxonomy" id="215461"/>
    <lineage>
        <taxon>Eukaryota</taxon>
        <taxon>Fungi</taxon>
        <taxon>Dikarya</taxon>
        <taxon>Ascomycota</taxon>
        <taxon>Pezizomycotina</taxon>
        <taxon>Leotiomycetes</taxon>
        <taxon>Helotiales</taxon>
        <taxon>Lachnaceae</taxon>
        <taxon>Lachnellula</taxon>
    </lineage>
</organism>
<dbReference type="Gene3D" id="3.20.20.80">
    <property type="entry name" value="Glycosidases"/>
    <property type="match status" value="1"/>
</dbReference>
<reference evidence="14 15" key="1">
    <citation type="submission" date="2018-05" db="EMBL/GenBank/DDBJ databases">
        <title>Genome sequencing and assembly of the regulated plant pathogen Lachnellula willkommii and related sister species for the development of diagnostic species identification markers.</title>
        <authorList>
            <person name="Giroux E."/>
            <person name="Bilodeau G."/>
        </authorList>
    </citation>
    <scope>NUCLEOTIDE SEQUENCE [LARGE SCALE GENOMIC DNA]</scope>
    <source>
        <strain evidence="14 15">CBS 172.35</strain>
    </source>
</reference>
<dbReference type="Pfam" id="PF00704">
    <property type="entry name" value="Glyco_hydro_18"/>
    <property type="match status" value="1"/>
</dbReference>
<dbReference type="GO" id="GO:0000272">
    <property type="term" value="P:polysaccharide catabolic process"/>
    <property type="evidence" value="ECO:0007669"/>
    <property type="project" value="UniProtKB-KW"/>
</dbReference>
<dbReference type="Proteomes" id="UP000315522">
    <property type="component" value="Unassembled WGS sequence"/>
</dbReference>
<dbReference type="PROSITE" id="PS51910">
    <property type="entry name" value="GH18_2"/>
    <property type="match status" value="1"/>
</dbReference>
<dbReference type="EC" id="3.2.1.14" evidence="2"/>
<evidence type="ECO:0000256" key="11">
    <source>
        <dbReference type="SAM" id="SignalP"/>
    </source>
</evidence>
<keyword evidence="7 9" id="KW-0326">Glycosidase</keyword>
<dbReference type="PANTHER" id="PTHR45708:SF49">
    <property type="entry name" value="ENDOCHITINASE"/>
    <property type="match status" value="1"/>
</dbReference>
<evidence type="ECO:0000256" key="9">
    <source>
        <dbReference type="RuleBase" id="RU000489"/>
    </source>
</evidence>
<keyword evidence="4 9" id="KW-0378">Hydrolase</keyword>
<dbReference type="GO" id="GO:0030248">
    <property type="term" value="F:cellulose binding"/>
    <property type="evidence" value="ECO:0007669"/>
    <property type="project" value="InterPro"/>
</dbReference>
<dbReference type="GO" id="GO:0008843">
    <property type="term" value="F:endochitinase activity"/>
    <property type="evidence" value="ECO:0007669"/>
    <property type="project" value="UniProtKB-EC"/>
</dbReference>
<dbReference type="SMART" id="SM00236">
    <property type="entry name" value="fCBD"/>
    <property type="match status" value="1"/>
</dbReference>
<dbReference type="GO" id="GO:0005576">
    <property type="term" value="C:extracellular region"/>
    <property type="evidence" value="ECO:0007669"/>
    <property type="project" value="InterPro"/>
</dbReference>
<evidence type="ECO:0000256" key="5">
    <source>
        <dbReference type="ARBA" id="ARBA00023024"/>
    </source>
</evidence>